<accession>A0A930YV94</accession>
<gene>
    <name evidence="1" type="ORF">IC612_04055</name>
</gene>
<comment type="caution">
    <text evidence="1">The sequence shown here is derived from an EMBL/GenBank/DDBJ whole genome shotgun (WGS) entry which is preliminary data.</text>
</comment>
<dbReference type="RefSeq" id="WP_194738898.1">
    <property type="nucleotide sequence ID" value="NZ_JADKYY010000004.1"/>
</dbReference>
<dbReference type="InterPro" id="IPR006597">
    <property type="entry name" value="Sel1-like"/>
</dbReference>
<dbReference type="SUPFAM" id="SSF81901">
    <property type="entry name" value="HCP-like"/>
    <property type="match status" value="2"/>
</dbReference>
<organism evidence="1 2">
    <name type="scientific">Planobacterium oryzisoli</name>
    <dbReference type="NCBI Taxonomy" id="2771435"/>
    <lineage>
        <taxon>Bacteria</taxon>
        <taxon>Pseudomonadati</taxon>
        <taxon>Bacteroidota</taxon>
        <taxon>Flavobacteriia</taxon>
        <taxon>Flavobacteriales</taxon>
        <taxon>Weeksellaceae</taxon>
        <taxon>Chryseobacterium group</taxon>
        <taxon>Chryseobacterium</taxon>
    </lineage>
</organism>
<dbReference type="Proteomes" id="UP000694480">
    <property type="component" value="Unassembled WGS sequence"/>
</dbReference>
<dbReference type="InterPro" id="IPR011990">
    <property type="entry name" value="TPR-like_helical_dom_sf"/>
</dbReference>
<dbReference type="Gene3D" id="1.25.40.10">
    <property type="entry name" value="Tetratricopeptide repeat domain"/>
    <property type="match status" value="2"/>
</dbReference>
<dbReference type="PANTHER" id="PTHR11102:SF160">
    <property type="entry name" value="ERAD-ASSOCIATED E3 UBIQUITIN-PROTEIN LIGASE COMPONENT HRD3"/>
    <property type="match status" value="1"/>
</dbReference>
<dbReference type="InterPro" id="IPR050767">
    <property type="entry name" value="Sel1_AlgK"/>
</dbReference>
<dbReference type="EMBL" id="JADKYY010000004">
    <property type="protein sequence ID" value="MBF5026970.1"/>
    <property type="molecule type" value="Genomic_DNA"/>
</dbReference>
<dbReference type="Pfam" id="PF08238">
    <property type="entry name" value="Sel1"/>
    <property type="match status" value="4"/>
</dbReference>
<proteinExistence type="predicted"/>
<evidence type="ECO:0000313" key="2">
    <source>
        <dbReference type="Proteomes" id="UP000694480"/>
    </source>
</evidence>
<sequence>MMKKWIFLVAVISLGLLPRISAQSPEEMRRWQTPAFELAVLMMEGITSGQELKNASVYTELESYLRDVIKQDPSNALLHYYAGMVQNHKMYHAHLVAGIENPIEGTSVNDAKLSMQEKLQLRAFYQVQEESFQQAEHNYLKSAELGFSGALIQLAHMLRSGHPVKGSLSKQGFTQWQEKTDPLVMDFLQRAAKMGSNEGKEQLASLYLRGEGEIKQDIKKGEEIARTVKDPADFYFRLASGFLSAKTKRDSATEFDYSLERGKEYMLKAAAMNQPDALYELALSYLRFPEAAPLTPEDHKLGYATMVKVATSAKEAPQAYFYLSQLLRQGKGTEKNLPKAIEMVEELAGQSSDAEEKEFLQKELSKMKAEL</sequence>
<reference evidence="1" key="1">
    <citation type="submission" date="2020-11" db="EMBL/GenBank/DDBJ databases">
        <title>Genome seq and assembly of Planobacterium sp.</title>
        <authorList>
            <person name="Chhetri G."/>
        </authorList>
    </citation>
    <scope>NUCLEOTIDE SEQUENCE</scope>
    <source>
        <strain evidence="1">GCR5</strain>
    </source>
</reference>
<dbReference type="AlphaFoldDB" id="A0A930YV94"/>
<protein>
    <submittedName>
        <fullName evidence="1">Sel1 repeat family protein</fullName>
    </submittedName>
</protein>
<name>A0A930YV94_9FLAO</name>
<dbReference type="PANTHER" id="PTHR11102">
    <property type="entry name" value="SEL-1-LIKE PROTEIN"/>
    <property type="match status" value="1"/>
</dbReference>
<evidence type="ECO:0000313" key="1">
    <source>
        <dbReference type="EMBL" id="MBF5026970.1"/>
    </source>
</evidence>
<keyword evidence="2" id="KW-1185">Reference proteome</keyword>